<feature type="transmembrane region" description="Helical" evidence="2">
    <location>
        <begin position="602"/>
        <end position="634"/>
    </location>
</feature>
<sequence length="803" mass="91987">MEEAIGGNLGMMMDGEIRLNAVADFDMTNLDSAAQPADIKKAQQYRNETCIRKFENGTYSHYSVCSTPLKQLGEYGVGIELYFKLIKYLGILFFIISGISIYPIYTNSKGSGLTAGDIRQRWDTWSISNTDWVEEDNEFDDNEQTLLWLFISDAIYTGIFIIFIVIFQVLSSRTISRNFRKNITLADFAIEVKGLPREGIEKKHVAEHFHQFGTVVEVYLARAYDGVLAAYKERATLSYELAYLRLLESRGEKNPKKIEKIIEKMKKFDLKIEESERNSDKTNDELPVIRAFVVFSNVSEKKKCMTVYAKDKGCCKRRSRQNPNLKLQGIYPLKIQSTAAPTNILYENIEVTKCSRFIRRIISFIAVILALILSIAMIYALKMYQDKLPAKSECVGVDSSVSLTDAKDEYTSDTEVYCYCKKQSVSDIFNSSDMFDYCTYFIEKVSYSVTLRVSVSIGVIFVNFVLKIIFRLLTRFEKVSNKSAEQLKLMSKVFLATFINTALIILAVNADFSELKTYDWLPKFIFNSDFEDFSRQWYVQVGSTIVSTMLITIFSPHCVLLLTFYPLGLCKRHCCTGKYKAQREANDKFAGAEFDLATRNSFVLTVVFTCFLYSGGMPIMNVVCFLTMFVLYWVDKFLILNHYSKPPMYNHLMHERVLHYLPFAVIFHCGFSLYMYGASEIFPQSLDSSDTDYTVNTLGDRIKQISGFVNIILAAAALSTSFWVYSYAKIFSCIMKKKVIDDQDDKEAQGSINQEFINIRRHGLDSYDILKNPNYRDLILAMNAAADNVKKNRDNSRLTSHPL</sequence>
<dbReference type="GO" id="GO:0005227">
    <property type="term" value="F:calcium-activated cation channel activity"/>
    <property type="evidence" value="ECO:0007669"/>
    <property type="project" value="InterPro"/>
</dbReference>
<feature type="transmembrane region" description="Helical" evidence="2">
    <location>
        <begin position="657"/>
        <end position="676"/>
    </location>
</feature>
<feature type="coiled-coil region" evidence="1">
    <location>
        <begin position="258"/>
        <end position="285"/>
    </location>
</feature>
<gene>
    <name evidence="3" type="ORF">SteCoe_4109</name>
</gene>
<feature type="transmembrane region" description="Helical" evidence="2">
    <location>
        <begin position="493"/>
        <end position="512"/>
    </location>
</feature>
<accession>A0A1R2CVJ4</accession>
<dbReference type="PANTHER" id="PTHR13018">
    <property type="entry name" value="PROBABLE MEMBRANE PROTEIN DUF221-RELATED"/>
    <property type="match status" value="1"/>
</dbReference>
<evidence type="ECO:0000313" key="3">
    <source>
        <dbReference type="EMBL" id="OMJ93028.1"/>
    </source>
</evidence>
<dbReference type="PANTHER" id="PTHR13018:SF135">
    <property type="entry name" value="CSC1_OSCA1-LIKE 7TM REGION DOMAIN-CONTAINING PROTEIN"/>
    <property type="match status" value="1"/>
</dbReference>
<organism evidence="3 4">
    <name type="scientific">Stentor coeruleus</name>
    <dbReference type="NCBI Taxonomy" id="5963"/>
    <lineage>
        <taxon>Eukaryota</taxon>
        <taxon>Sar</taxon>
        <taxon>Alveolata</taxon>
        <taxon>Ciliophora</taxon>
        <taxon>Postciliodesmatophora</taxon>
        <taxon>Heterotrichea</taxon>
        <taxon>Heterotrichida</taxon>
        <taxon>Stentoridae</taxon>
        <taxon>Stentor</taxon>
    </lineage>
</organism>
<keyword evidence="2" id="KW-0472">Membrane</keyword>
<feature type="transmembrane region" description="Helical" evidence="2">
    <location>
        <begin position="453"/>
        <end position="473"/>
    </location>
</feature>
<dbReference type="AlphaFoldDB" id="A0A1R2CVJ4"/>
<keyword evidence="4" id="KW-1185">Reference proteome</keyword>
<feature type="transmembrane region" description="Helical" evidence="2">
    <location>
        <begin position="708"/>
        <end position="728"/>
    </location>
</feature>
<keyword evidence="2" id="KW-0812">Transmembrane</keyword>
<feature type="transmembrane region" description="Helical" evidence="2">
    <location>
        <begin position="146"/>
        <end position="170"/>
    </location>
</feature>
<evidence type="ECO:0008006" key="5">
    <source>
        <dbReference type="Google" id="ProtNLM"/>
    </source>
</evidence>
<evidence type="ECO:0000256" key="1">
    <source>
        <dbReference type="SAM" id="Coils"/>
    </source>
</evidence>
<keyword evidence="2" id="KW-1133">Transmembrane helix</keyword>
<keyword evidence="1" id="KW-0175">Coiled coil</keyword>
<dbReference type="GO" id="GO:0005886">
    <property type="term" value="C:plasma membrane"/>
    <property type="evidence" value="ECO:0007669"/>
    <property type="project" value="TreeGrafter"/>
</dbReference>
<evidence type="ECO:0000313" key="4">
    <source>
        <dbReference type="Proteomes" id="UP000187209"/>
    </source>
</evidence>
<feature type="transmembrane region" description="Helical" evidence="2">
    <location>
        <begin position="361"/>
        <end position="381"/>
    </location>
</feature>
<feature type="transmembrane region" description="Helical" evidence="2">
    <location>
        <begin position="537"/>
        <end position="562"/>
    </location>
</feature>
<reference evidence="3 4" key="1">
    <citation type="submission" date="2016-11" db="EMBL/GenBank/DDBJ databases">
        <title>The macronuclear genome of Stentor coeruleus: a giant cell with tiny introns.</title>
        <authorList>
            <person name="Slabodnick M."/>
            <person name="Ruby J.G."/>
            <person name="Reiff S.B."/>
            <person name="Swart E.C."/>
            <person name="Gosai S."/>
            <person name="Prabakaran S."/>
            <person name="Witkowska E."/>
            <person name="Larue G.E."/>
            <person name="Fisher S."/>
            <person name="Freeman R.M."/>
            <person name="Gunawardena J."/>
            <person name="Chu W."/>
            <person name="Stover N.A."/>
            <person name="Gregory B.D."/>
            <person name="Nowacki M."/>
            <person name="Derisi J."/>
            <person name="Roy S.W."/>
            <person name="Marshall W.F."/>
            <person name="Sood P."/>
        </authorList>
    </citation>
    <scope>NUCLEOTIDE SEQUENCE [LARGE SCALE GENOMIC DNA]</scope>
    <source>
        <strain evidence="3">WM001</strain>
    </source>
</reference>
<protein>
    <recommendedName>
        <fullName evidence="5">CSC1/OSCA1-like cytosolic domain-containing protein</fullName>
    </recommendedName>
</protein>
<dbReference type="InterPro" id="IPR045122">
    <property type="entry name" value="Csc1-like"/>
</dbReference>
<comment type="caution">
    <text evidence="3">The sequence shown here is derived from an EMBL/GenBank/DDBJ whole genome shotgun (WGS) entry which is preliminary data.</text>
</comment>
<dbReference type="Proteomes" id="UP000187209">
    <property type="component" value="Unassembled WGS sequence"/>
</dbReference>
<proteinExistence type="predicted"/>
<dbReference type="EMBL" id="MPUH01000050">
    <property type="protein sequence ID" value="OMJ93028.1"/>
    <property type="molecule type" value="Genomic_DNA"/>
</dbReference>
<evidence type="ECO:0000256" key="2">
    <source>
        <dbReference type="SAM" id="Phobius"/>
    </source>
</evidence>
<name>A0A1R2CVJ4_9CILI</name>
<dbReference type="OrthoDB" id="297739at2759"/>
<feature type="transmembrane region" description="Helical" evidence="2">
    <location>
        <begin position="85"/>
        <end position="105"/>
    </location>
</feature>